<dbReference type="RefSeq" id="WP_141217976.1">
    <property type="nucleotide sequence ID" value="NZ_NEVP01000012.1"/>
</dbReference>
<dbReference type="InterPro" id="IPR036709">
    <property type="entry name" value="Autotransporte_beta_dom_sf"/>
</dbReference>
<sequence length="123" mass="12895">SGGNGAGLKVGSTRANSLKSDLGVKVEHAFDTSVGLLTPSAQLRWRHEFQNSRVRTASSFAADPTGATAFTSLGATPVKDTGVFVLGATLATNDRLSIGLNYTLEAARGYTSQTGDLRVRYAF</sequence>
<evidence type="ECO:0000259" key="1">
    <source>
        <dbReference type="PROSITE" id="PS51208"/>
    </source>
</evidence>
<dbReference type="Pfam" id="PF03797">
    <property type="entry name" value="Autotransporter"/>
    <property type="match status" value="1"/>
</dbReference>
<dbReference type="GO" id="GO:0019867">
    <property type="term" value="C:outer membrane"/>
    <property type="evidence" value="ECO:0007669"/>
    <property type="project" value="InterPro"/>
</dbReference>
<organism evidence="2 3">
    <name type="scientific">Bordetella genomosp. 5</name>
    <dbReference type="NCBI Taxonomy" id="1395608"/>
    <lineage>
        <taxon>Bacteria</taxon>
        <taxon>Pseudomonadati</taxon>
        <taxon>Pseudomonadota</taxon>
        <taxon>Betaproteobacteria</taxon>
        <taxon>Burkholderiales</taxon>
        <taxon>Alcaligenaceae</taxon>
        <taxon>Bordetella</taxon>
    </lineage>
</organism>
<dbReference type="NCBIfam" id="TIGR01414">
    <property type="entry name" value="autotrans_barl"/>
    <property type="match status" value="1"/>
</dbReference>
<protein>
    <recommendedName>
        <fullName evidence="1">Autotransporter domain-containing protein</fullName>
    </recommendedName>
</protein>
<dbReference type="InterPro" id="IPR006315">
    <property type="entry name" value="OM_autotransptr_brl_dom"/>
</dbReference>
<dbReference type="Gene3D" id="2.40.128.130">
    <property type="entry name" value="Autotransporter beta-domain"/>
    <property type="match status" value="1"/>
</dbReference>
<feature type="domain" description="Autotransporter" evidence="1">
    <location>
        <begin position="1"/>
        <end position="123"/>
    </location>
</feature>
<dbReference type="PROSITE" id="PS51208">
    <property type="entry name" value="AUTOTRANSPORTER"/>
    <property type="match status" value="1"/>
</dbReference>
<feature type="non-terminal residue" evidence="2">
    <location>
        <position position="1"/>
    </location>
</feature>
<name>A0A261T9Y0_9BORD</name>
<proteinExistence type="predicted"/>
<dbReference type="Proteomes" id="UP000216913">
    <property type="component" value="Unassembled WGS sequence"/>
</dbReference>
<dbReference type="EMBL" id="NEVP01000012">
    <property type="protein sequence ID" value="OZI45910.1"/>
    <property type="molecule type" value="Genomic_DNA"/>
</dbReference>
<dbReference type="OrthoDB" id="5760545at2"/>
<evidence type="ECO:0000313" key="3">
    <source>
        <dbReference type="Proteomes" id="UP000216913"/>
    </source>
</evidence>
<dbReference type="SUPFAM" id="SSF103515">
    <property type="entry name" value="Autotransporter"/>
    <property type="match status" value="1"/>
</dbReference>
<comment type="caution">
    <text evidence="2">The sequence shown here is derived from an EMBL/GenBank/DDBJ whole genome shotgun (WGS) entry which is preliminary data.</text>
</comment>
<reference evidence="2 3" key="1">
    <citation type="submission" date="2017-05" db="EMBL/GenBank/DDBJ databases">
        <title>Complete and WGS of Bordetella genogroups.</title>
        <authorList>
            <person name="Spilker T."/>
            <person name="LiPuma J."/>
        </authorList>
    </citation>
    <scope>NUCLEOTIDE SEQUENCE [LARGE SCALE GENOMIC DNA]</scope>
    <source>
        <strain evidence="2 3">AU10456</strain>
    </source>
</reference>
<evidence type="ECO:0000313" key="2">
    <source>
        <dbReference type="EMBL" id="OZI45910.1"/>
    </source>
</evidence>
<dbReference type="AlphaFoldDB" id="A0A261T9Y0"/>
<accession>A0A261T9Y0</accession>
<gene>
    <name evidence="2" type="ORF">CAL25_22100</name>
</gene>
<dbReference type="InterPro" id="IPR005546">
    <property type="entry name" value="Autotransporte_beta"/>
</dbReference>
<keyword evidence="3" id="KW-1185">Reference proteome</keyword>